<feature type="coiled-coil region" evidence="6">
    <location>
        <begin position="277"/>
        <end position="325"/>
    </location>
</feature>
<gene>
    <name evidence="9" type="ORF">C7443_1071</name>
</gene>
<dbReference type="CDD" id="cd18774">
    <property type="entry name" value="PDC2_HK_sensor"/>
    <property type="match status" value="1"/>
</dbReference>
<dbReference type="SMART" id="SM01049">
    <property type="entry name" value="Cache_2"/>
    <property type="match status" value="1"/>
</dbReference>
<keyword evidence="10" id="KW-1185">Reference proteome</keyword>
<evidence type="ECO:0000256" key="4">
    <source>
        <dbReference type="ARBA" id="ARBA00022989"/>
    </source>
</evidence>
<dbReference type="Pfam" id="PF00672">
    <property type="entry name" value="HAMP"/>
    <property type="match status" value="2"/>
</dbReference>
<organism evidence="9 10">
    <name type="scientific">Plasticicumulans acidivorans</name>
    <dbReference type="NCBI Taxonomy" id="886464"/>
    <lineage>
        <taxon>Bacteria</taxon>
        <taxon>Pseudomonadati</taxon>
        <taxon>Pseudomonadota</taxon>
        <taxon>Gammaproteobacteria</taxon>
        <taxon>Candidatus Competibacteraceae</taxon>
        <taxon>Plasticicumulans</taxon>
    </lineage>
</organism>
<feature type="transmembrane region" description="Helical" evidence="7">
    <location>
        <begin position="191"/>
        <end position="209"/>
    </location>
</feature>
<keyword evidence="6" id="KW-0175">Coiled coil</keyword>
<evidence type="ECO:0000256" key="2">
    <source>
        <dbReference type="ARBA" id="ARBA00022475"/>
    </source>
</evidence>
<keyword evidence="2" id="KW-1003">Cell membrane</keyword>
<sequence length="411" mass="44508">MNTAFKLKLQPQFALLLLVIVAAMATVASLMLSDMHQQLESERKLRVRELTEVANSVLVRFHKEQLSGRLSQEEAQQRAAEALSGMVFEDTYPTIRTLAGIYVMHPTKPELVGKRPTSKDYAGRNLSDAYVEEARKGGGSGYVSYPFPRPGSDVAEPKLSYGRVFEPWGWVVAVGLYVADIDTTYAKQRSAVLMAFGLVTLLVGAALWWQARRIVGQVRAVLAFARRLAANDLSTELAITARDEFGDMALALNQAQAGMREAFTHVEAAAASDREKMARLQAAEAQQQAQAREIAEQAEQIRADAEQQQQHARDVQAKVERLLAATENAAQGDLTRESGVSGDDNVGQVGRAVTHLLRDLRASISGIARNAESLSAAASEASGLSSRMDGIAEDTAARAEQLAKATGNVDA</sequence>
<dbReference type="Pfam" id="PF17200">
    <property type="entry name" value="sCache_2"/>
    <property type="match status" value="1"/>
</dbReference>
<dbReference type="InterPro" id="IPR033480">
    <property type="entry name" value="sCache_2"/>
</dbReference>
<evidence type="ECO:0000256" key="1">
    <source>
        <dbReference type="ARBA" id="ARBA00004651"/>
    </source>
</evidence>
<evidence type="ECO:0000256" key="3">
    <source>
        <dbReference type="ARBA" id="ARBA00022692"/>
    </source>
</evidence>
<dbReference type="Gene3D" id="1.10.287.950">
    <property type="entry name" value="Methyl-accepting chemotaxis protein"/>
    <property type="match status" value="1"/>
</dbReference>
<protein>
    <submittedName>
        <fullName evidence="9">Methyl-accepting chemotaxis sensory transducer with Cache sensor</fullName>
    </submittedName>
</protein>
<evidence type="ECO:0000256" key="5">
    <source>
        <dbReference type="ARBA" id="ARBA00023136"/>
    </source>
</evidence>
<evidence type="ECO:0000256" key="6">
    <source>
        <dbReference type="SAM" id="Coils"/>
    </source>
</evidence>
<dbReference type="PROSITE" id="PS50885">
    <property type="entry name" value="HAMP"/>
    <property type="match status" value="2"/>
</dbReference>
<keyword evidence="5 7" id="KW-0472">Membrane</keyword>
<comment type="caution">
    <text evidence="9">The sequence shown here is derived from an EMBL/GenBank/DDBJ whole genome shotgun (WGS) entry which is preliminary data.</text>
</comment>
<feature type="transmembrane region" description="Helical" evidence="7">
    <location>
        <begin position="12"/>
        <end position="33"/>
    </location>
</feature>
<dbReference type="RefSeq" id="WP_146213299.1">
    <property type="nucleotide sequence ID" value="NZ_QGTJ01000007.1"/>
</dbReference>
<keyword evidence="4 7" id="KW-1133">Transmembrane helix</keyword>
<dbReference type="OrthoDB" id="2489132at2"/>
<dbReference type="Gene3D" id="6.10.340.10">
    <property type="match status" value="1"/>
</dbReference>
<feature type="domain" description="HAMP" evidence="8">
    <location>
        <begin position="313"/>
        <end position="365"/>
    </location>
</feature>
<dbReference type="SUPFAM" id="SSF58104">
    <property type="entry name" value="Methyl-accepting chemotaxis protein (MCP) signaling domain"/>
    <property type="match status" value="1"/>
</dbReference>
<dbReference type="Proteomes" id="UP000246569">
    <property type="component" value="Unassembled WGS sequence"/>
</dbReference>
<evidence type="ECO:0000259" key="8">
    <source>
        <dbReference type="PROSITE" id="PS50885"/>
    </source>
</evidence>
<name>A0A317MUD8_9GAMM</name>
<dbReference type="PANTHER" id="PTHR32089">
    <property type="entry name" value="METHYL-ACCEPTING CHEMOTAXIS PROTEIN MCPB"/>
    <property type="match status" value="1"/>
</dbReference>
<dbReference type="InterPro" id="IPR003660">
    <property type="entry name" value="HAMP_dom"/>
</dbReference>
<proteinExistence type="predicted"/>
<evidence type="ECO:0000313" key="10">
    <source>
        <dbReference type="Proteomes" id="UP000246569"/>
    </source>
</evidence>
<evidence type="ECO:0000256" key="7">
    <source>
        <dbReference type="SAM" id="Phobius"/>
    </source>
</evidence>
<keyword evidence="3 7" id="KW-0812">Transmembrane</keyword>
<feature type="domain" description="HAMP" evidence="8">
    <location>
        <begin position="212"/>
        <end position="264"/>
    </location>
</feature>
<dbReference type="SMART" id="SM00304">
    <property type="entry name" value="HAMP"/>
    <property type="match status" value="2"/>
</dbReference>
<dbReference type="GO" id="GO:0007165">
    <property type="term" value="P:signal transduction"/>
    <property type="evidence" value="ECO:0007669"/>
    <property type="project" value="InterPro"/>
</dbReference>
<dbReference type="GO" id="GO:0005886">
    <property type="term" value="C:plasma membrane"/>
    <property type="evidence" value="ECO:0007669"/>
    <property type="project" value="UniProtKB-SubCell"/>
</dbReference>
<accession>A0A317MUD8</accession>
<dbReference type="PANTHER" id="PTHR32089:SF112">
    <property type="entry name" value="LYSOZYME-LIKE PROTEIN-RELATED"/>
    <property type="match status" value="1"/>
</dbReference>
<dbReference type="Gene3D" id="3.30.450.20">
    <property type="entry name" value="PAS domain"/>
    <property type="match status" value="1"/>
</dbReference>
<reference evidence="9 10" key="1">
    <citation type="submission" date="2018-05" db="EMBL/GenBank/DDBJ databases">
        <title>Genomic Encyclopedia of Type Strains, Phase IV (KMG-IV): sequencing the most valuable type-strain genomes for metagenomic binning, comparative biology and taxonomic classification.</title>
        <authorList>
            <person name="Goeker M."/>
        </authorList>
    </citation>
    <scope>NUCLEOTIDE SEQUENCE [LARGE SCALE GENOMIC DNA]</scope>
    <source>
        <strain evidence="9 10">DSM 23606</strain>
    </source>
</reference>
<evidence type="ECO:0000313" key="9">
    <source>
        <dbReference type="EMBL" id="PWV60440.1"/>
    </source>
</evidence>
<dbReference type="AlphaFoldDB" id="A0A317MUD8"/>
<feature type="non-terminal residue" evidence="9">
    <location>
        <position position="411"/>
    </location>
</feature>
<dbReference type="CDD" id="cd06225">
    <property type="entry name" value="HAMP"/>
    <property type="match status" value="1"/>
</dbReference>
<dbReference type="EMBL" id="QGTJ01000007">
    <property type="protein sequence ID" value="PWV60440.1"/>
    <property type="molecule type" value="Genomic_DNA"/>
</dbReference>
<comment type="subcellular location">
    <subcellularLocation>
        <location evidence="1">Cell membrane</location>
        <topology evidence="1">Multi-pass membrane protein</topology>
    </subcellularLocation>
</comment>